<proteinExistence type="predicted"/>
<reference evidence="1 2" key="1">
    <citation type="submission" date="2019-09" db="EMBL/GenBank/DDBJ databases">
        <title>Genome sequence and assembly of Taibaiella sp.</title>
        <authorList>
            <person name="Chhetri G."/>
        </authorList>
    </citation>
    <scope>NUCLEOTIDE SEQUENCE [LARGE SCALE GENOMIC DNA]</scope>
    <source>
        <strain evidence="1 2">KVB11</strain>
    </source>
</reference>
<evidence type="ECO:0000313" key="2">
    <source>
        <dbReference type="Proteomes" id="UP000323632"/>
    </source>
</evidence>
<accession>A0A5M6CE89</accession>
<dbReference type="EMBL" id="VWSH01000003">
    <property type="protein sequence ID" value="KAA5533411.1"/>
    <property type="molecule type" value="Genomic_DNA"/>
</dbReference>
<dbReference type="Pfam" id="PF09970">
    <property type="entry name" value="DUF2204"/>
    <property type="match status" value="1"/>
</dbReference>
<dbReference type="Gene3D" id="3.30.460.40">
    <property type="match status" value="1"/>
</dbReference>
<protein>
    <recommendedName>
        <fullName evidence="3">Nucleotidyltransferase family protein</fullName>
    </recommendedName>
</protein>
<keyword evidence="2" id="KW-1185">Reference proteome</keyword>
<evidence type="ECO:0000313" key="1">
    <source>
        <dbReference type="EMBL" id="KAA5533411.1"/>
    </source>
</evidence>
<dbReference type="InterPro" id="IPR043519">
    <property type="entry name" value="NT_sf"/>
</dbReference>
<name>A0A5M6CE89_9BACT</name>
<comment type="caution">
    <text evidence="1">The sequence shown here is derived from an EMBL/GenBank/DDBJ whole genome shotgun (WGS) entry which is preliminary data.</text>
</comment>
<gene>
    <name evidence="1" type="ORF">F0919_12785</name>
</gene>
<dbReference type="InterPro" id="IPR018700">
    <property type="entry name" value="DUF2204"/>
</dbReference>
<dbReference type="RefSeq" id="WP_150033158.1">
    <property type="nucleotide sequence ID" value="NZ_VWSH01000003.1"/>
</dbReference>
<dbReference type="Proteomes" id="UP000323632">
    <property type="component" value="Unassembled WGS sequence"/>
</dbReference>
<sequence length="156" mass="17703">MKNPKLKLENDFIDFLKICNKHGVQYLVIGGYAVSIHGYPRSTKDLDVCIKISDTNATAMVQVMEEFGFGSLKLSKEDFLKNDFVTQLGIEPVRIDILNDLQGVNFDEAWEKRREIIHGGVPINFIGYHELLKVKAIAGRPQDIADIKKLKARNKE</sequence>
<organism evidence="1 2">
    <name type="scientific">Taibaiella lutea</name>
    <dbReference type="NCBI Taxonomy" id="2608001"/>
    <lineage>
        <taxon>Bacteria</taxon>
        <taxon>Pseudomonadati</taxon>
        <taxon>Bacteroidota</taxon>
        <taxon>Chitinophagia</taxon>
        <taxon>Chitinophagales</taxon>
        <taxon>Chitinophagaceae</taxon>
        <taxon>Taibaiella</taxon>
    </lineage>
</organism>
<dbReference type="SUPFAM" id="SSF81301">
    <property type="entry name" value="Nucleotidyltransferase"/>
    <property type="match status" value="1"/>
</dbReference>
<evidence type="ECO:0008006" key="3">
    <source>
        <dbReference type="Google" id="ProtNLM"/>
    </source>
</evidence>
<dbReference type="AlphaFoldDB" id="A0A5M6CE89"/>